<dbReference type="RefSeq" id="WP_409120265.1">
    <property type="nucleotide sequence ID" value="NZ_JBJVNI010000001.1"/>
</dbReference>
<reference evidence="2 3" key="1">
    <citation type="submission" date="2024-12" db="EMBL/GenBank/DDBJ databases">
        <title>Forecasting of Potato common scab and diversities of Pathogenic streptomyces spp. in china.</title>
        <authorList>
            <person name="Handique U."/>
            <person name="Wu J."/>
        </authorList>
    </citation>
    <scope>NUCLEOTIDE SEQUENCE [LARGE SCALE GENOMIC DNA]</scope>
    <source>
        <strain evidence="2 3">ZRIMU1530</strain>
    </source>
</reference>
<proteinExistence type="predicted"/>
<sequence length="102" mass="10695">MTPGTGQRTAERQGGATAAHRALPDDRGRPLSRADPVDRPAAAGTEAATRRTRTAPRTRAIPGAARETEAERPHRVPLPGRSAGLPHRGHPRGHRPAAPAGD</sequence>
<name>A0ABW9HLI3_9ACTN</name>
<dbReference type="EMBL" id="JBJVNI010000001">
    <property type="protein sequence ID" value="MFM9607542.1"/>
    <property type="molecule type" value="Genomic_DNA"/>
</dbReference>
<comment type="caution">
    <text evidence="2">The sequence shown here is derived from an EMBL/GenBank/DDBJ whole genome shotgun (WGS) entry which is preliminary data.</text>
</comment>
<accession>A0ABW9HLI3</accession>
<dbReference type="Proteomes" id="UP001631957">
    <property type="component" value="Unassembled WGS sequence"/>
</dbReference>
<organism evidence="2 3">
    <name type="scientific">Streptomyces niveiscabiei</name>
    <dbReference type="NCBI Taxonomy" id="164115"/>
    <lineage>
        <taxon>Bacteria</taxon>
        <taxon>Bacillati</taxon>
        <taxon>Actinomycetota</taxon>
        <taxon>Actinomycetes</taxon>
        <taxon>Kitasatosporales</taxon>
        <taxon>Streptomycetaceae</taxon>
        <taxon>Streptomyces</taxon>
    </lineage>
</organism>
<evidence type="ECO:0000313" key="2">
    <source>
        <dbReference type="EMBL" id="MFM9607542.1"/>
    </source>
</evidence>
<protein>
    <submittedName>
        <fullName evidence="2">Uncharacterized protein</fullName>
    </submittedName>
</protein>
<feature type="region of interest" description="Disordered" evidence="1">
    <location>
        <begin position="1"/>
        <end position="102"/>
    </location>
</feature>
<gene>
    <name evidence="2" type="ORF">ACKI18_02340</name>
</gene>
<evidence type="ECO:0000256" key="1">
    <source>
        <dbReference type="SAM" id="MobiDB-lite"/>
    </source>
</evidence>
<evidence type="ECO:0000313" key="3">
    <source>
        <dbReference type="Proteomes" id="UP001631957"/>
    </source>
</evidence>
<keyword evidence="3" id="KW-1185">Reference proteome</keyword>